<evidence type="ECO:0000256" key="8">
    <source>
        <dbReference type="ARBA" id="ARBA00022519"/>
    </source>
</evidence>
<dbReference type="GO" id="GO:0006011">
    <property type="term" value="P:UDP-alpha-D-glucose metabolic process"/>
    <property type="evidence" value="ECO:0007669"/>
    <property type="project" value="InterPro"/>
</dbReference>
<dbReference type="Pfam" id="PF03170">
    <property type="entry name" value="BcsB"/>
    <property type="match status" value="1"/>
</dbReference>
<keyword evidence="11 15" id="KW-0135">Cellulose biosynthesis</keyword>
<evidence type="ECO:0000256" key="10">
    <source>
        <dbReference type="ARBA" id="ARBA00022692"/>
    </source>
</evidence>
<dbReference type="PANTHER" id="PTHR39083">
    <property type="entry name" value="CYCLIC DI-GMP-BINDING PROTEIN"/>
    <property type="match status" value="1"/>
</dbReference>
<evidence type="ECO:0000256" key="2">
    <source>
        <dbReference type="ARBA" id="ARBA00004377"/>
    </source>
</evidence>
<keyword evidence="13 15" id="KW-0472">Membrane</keyword>
<keyword evidence="12 15" id="KW-1133">Transmembrane helix</keyword>
<comment type="pathway">
    <text evidence="3 15">Glycan metabolism; bacterial cellulose biosynthesis.</text>
</comment>
<protein>
    <recommendedName>
        <fullName evidence="6 15">Cyclic di-GMP-binding protein</fullName>
    </recommendedName>
    <alternativeName>
        <fullName evidence="14 15">Cellulose synthase regulatory subunit</fullName>
    </alternativeName>
</protein>
<feature type="transmembrane region" description="Helical" evidence="15">
    <location>
        <begin position="736"/>
        <end position="756"/>
    </location>
</feature>
<comment type="caution">
    <text evidence="16">The sequence shown here is derived from an EMBL/GenBank/DDBJ whole genome shotgun (WGS) entry which is preliminary data.</text>
</comment>
<organism evidence="16 17">
    <name type="scientific">Rhodoferax lacus</name>
    <dbReference type="NCBI Taxonomy" id="2184758"/>
    <lineage>
        <taxon>Bacteria</taxon>
        <taxon>Pseudomonadati</taxon>
        <taxon>Pseudomonadota</taxon>
        <taxon>Betaproteobacteria</taxon>
        <taxon>Burkholderiales</taxon>
        <taxon>Comamonadaceae</taxon>
        <taxon>Rhodoferax</taxon>
    </lineage>
</organism>
<evidence type="ECO:0000256" key="7">
    <source>
        <dbReference type="ARBA" id="ARBA00022475"/>
    </source>
</evidence>
<evidence type="ECO:0000256" key="14">
    <source>
        <dbReference type="ARBA" id="ARBA00033444"/>
    </source>
</evidence>
<dbReference type="EMBL" id="QFZK01000002">
    <property type="protein sequence ID" value="RFO98259.1"/>
    <property type="molecule type" value="Genomic_DNA"/>
</dbReference>
<comment type="subunit">
    <text evidence="5 15">Tightly associated with the cellulose synthase catalytic subunit.</text>
</comment>
<keyword evidence="9 15" id="KW-0973">c-di-GMP</keyword>
<feature type="signal peptide" evidence="15">
    <location>
        <begin position="1"/>
        <end position="16"/>
    </location>
</feature>
<evidence type="ECO:0000256" key="3">
    <source>
        <dbReference type="ARBA" id="ARBA00005186"/>
    </source>
</evidence>
<dbReference type="UniPathway" id="UPA00694"/>
<sequence length="768" mass="83004">MAVLCACLTSMPHALAQSHLTPLGKPRPVALSAAPSAIPAAALSTKAALNQLPLRQQRISLKAMGISRPLSLRGIEGSASAGMGVRLDEVVESARLHLIFTLSPALLPGVSHLKVYFNDEVLQTVAVEKDKLGAQQSADLAIDPRYFADFNRLRFQLIGHYTLECEAPNHTSLWASISNDSYLDLGLRQLPLKSDLALLPAPFFDPRDNRQLQLQFVYGAHPSTGLLKAAGSVATWMGMLSSYRGTRFQVVENSLPDRHAIVLASNQNRPAFLKDLPPVSKPTLTMLAHPTLPGAKLLLVLGQDDAQVQQAAEVLASGRAALSGDSMAVNLLEPTAPREAYDAPRWISTKRPVQLGELVPNAADLQIRGTVLNDVIRVNTQMAPDLFTWNAGGVPMNLQYRYTPTVLSNQGTLDLSINDQFIKSYALASSEDANTVASNILLPLFDDSSVQAKTDYKIPAFLIGGDNQLQFAFQIPPTDLGRCRTVQPPEMRAAVDPQSTIDLTGFYHYLAMPSMAAYGNSGFPFTKYADLAQTSVILPNDTTVADVELYLTALGRLGASTGLAGTRFKLLKAADWEQARGTDLLVVAHADSDGLLARWGHNLPALIDKGTRSIRPLDRALGNVMDFFSIDNERRLASAGGKAILEGKGPLAAIAGLQSPLDADRTVVVLTATDTASLQTIANALTDPAKVQSMRGDLSLLRADAVESFRINPVYYVGDLPWWRKLWFALHSHPTLLALVGIATGLLLSFIVFVGLRSMARRRLNPQA</sequence>
<evidence type="ECO:0000256" key="4">
    <source>
        <dbReference type="ARBA" id="ARBA00010714"/>
    </source>
</evidence>
<evidence type="ECO:0000256" key="1">
    <source>
        <dbReference type="ARBA" id="ARBA00002057"/>
    </source>
</evidence>
<keyword evidence="8 15" id="KW-0997">Cell inner membrane</keyword>
<comment type="similarity">
    <text evidence="4 15">Belongs to the AcsB/BcsB family.</text>
</comment>
<dbReference type="GO" id="GO:0030244">
    <property type="term" value="P:cellulose biosynthetic process"/>
    <property type="evidence" value="ECO:0007669"/>
    <property type="project" value="UniProtKB-KW"/>
</dbReference>
<dbReference type="OrthoDB" id="9806702at2"/>
<dbReference type="InterPro" id="IPR018513">
    <property type="entry name" value="Cell_synthase_bac"/>
</dbReference>
<dbReference type="PANTHER" id="PTHR39083:SF1">
    <property type="entry name" value="CYCLIC DI-GMP-BINDING PROTEIN"/>
    <property type="match status" value="1"/>
</dbReference>
<comment type="function">
    <text evidence="1 15">Binds the cellulose synthase activator, bis-(3'-5') cyclic diguanylic acid (c-di-GMP).</text>
</comment>
<gene>
    <name evidence="16" type="ORF">DIC66_06000</name>
</gene>
<evidence type="ECO:0000256" key="12">
    <source>
        <dbReference type="ARBA" id="ARBA00022989"/>
    </source>
</evidence>
<evidence type="ECO:0000256" key="6">
    <source>
        <dbReference type="ARBA" id="ARBA00021844"/>
    </source>
</evidence>
<evidence type="ECO:0000256" key="9">
    <source>
        <dbReference type="ARBA" id="ARBA00022636"/>
    </source>
</evidence>
<dbReference type="PRINTS" id="PR01440">
    <property type="entry name" value="CELLSNTHASEB"/>
</dbReference>
<proteinExistence type="inferred from homology"/>
<keyword evidence="7 15" id="KW-1003">Cell membrane</keyword>
<dbReference type="NCBIfam" id="NF008323">
    <property type="entry name" value="PRK11114.1-1"/>
    <property type="match status" value="1"/>
</dbReference>
<evidence type="ECO:0000313" key="16">
    <source>
        <dbReference type="EMBL" id="RFO98259.1"/>
    </source>
</evidence>
<keyword evidence="17" id="KW-1185">Reference proteome</keyword>
<evidence type="ECO:0000256" key="13">
    <source>
        <dbReference type="ARBA" id="ARBA00023136"/>
    </source>
</evidence>
<evidence type="ECO:0000256" key="15">
    <source>
        <dbReference type="RuleBase" id="RU365021"/>
    </source>
</evidence>
<dbReference type="AlphaFoldDB" id="A0A3E1RFX0"/>
<evidence type="ECO:0000313" key="17">
    <source>
        <dbReference type="Proteomes" id="UP000260665"/>
    </source>
</evidence>
<comment type="subcellular location">
    <subcellularLocation>
        <location evidence="2">Cell inner membrane</location>
        <topology evidence="2">Single-pass membrane protein</topology>
    </subcellularLocation>
</comment>
<keyword evidence="15" id="KW-0732">Signal</keyword>
<feature type="chain" id="PRO_5017496041" description="Cyclic di-GMP-binding protein" evidence="15">
    <location>
        <begin position="17"/>
        <end position="768"/>
    </location>
</feature>
<name>A0A3E1RFX0_9BURK</name>
<accession>A0A3E1RFX0</accession>
<evidence type="ECO:0000256" key="5">
    <source>
        <dbReference type="ARBA" id="ARBA00011437"/>
    </source>
</evidence>
<keyword evidence="10 15" id="KW-0812">Transmembrane</keyword>
<evidence type="ECO:0000256" key="11">
    <source>
        <dbReference type="ARBA" id="ARBA00022916"/>
    </source>
</evidence>
<dbReference type="GO" id="GO:0005886">
    <property type="term" value="C:plasma membrane"/>
    <property type="evidence" value="ECO:0007669"/>
    <property type="project" value="UniProtKB-SubCell"/>
</dbReference>
<dbReference type="InterPro" id="IPR003920">
    <property type="entry name" value="Cell_synth_B"/>
</dbReference>
<reference evidence="16 17" key="1">
    <citation type="submission" date="2018-05" db="EMBL/GenBank/DDBJ databases">
        <title>Rhodoferax soyangensis sp.nov., isolated from an oligotrophic freshwater lake.</title>
        <authorList>
            <person name="Park M."/>
        </authorList>
    </citation>
    <scope>NUCLEOTIDE SEQUENCE [LARGE SCALE GENOMIC DNA]</scope>
    <source>
        <strain evidence="16 17">IMCC26218</strain>
    </source>
</reference>
<dbReference type="Gene3D" id="2.60.120.260">
    <property type="entry name" value="Galactose-binding domain-like"/>
    <property type="match status" value="2"/>
</dbReference>
<dbReference type="Proteomes" id="UP000260665">
    <property type="component" value="Unassembled WGS sequence"/>
</dbReference>